<dbReference type="PROSITE" id="PS50104">
    <property type="entry name" value="TIR"/>
    <property type="match status" value="1"/>
</dbReference>
<dbReference type="PROSITE" id="PS50017">
    <property type="entry name" value="DEATH_DOMAIN"/>
    <property type="match status" value="1"/>
</dbReference>
<accession>A0A385L3J6</accession>
<protein>
    <submittedName>
        <fullName evidence="9">Myeloid differentiation factor 88c</fullName>
    </submittedName>
</protein>
<dbReference type="GO" id="GO:0005737">
    <property type="term" value="C:cytoplasm"/>
    <property type="evidence" value="ECO:0007669"/>
    <property type="project" value="UniProtKB-SubCell"/>
</dbReference>
<dbReference type="PANTHER" id="PTHR15079">
    <property type="entry name" value="MYD88"/>
    <property type="match status" value="1"/>
</dbReference>
<keyword evidence="5" id="KW-0395">Inflammatory response</keyword>
<keyword evidence="2" id="KW-0963">Cytoplasm</keyword>
<feature type="domain" description="TIR" evidence="8">
    <location>
        <begin position="180"/>
        <end position="316"/>
    </location>
</feature>
<keyword evidence="4" id="KW-0391">Immunity</keyword>
<dbReference type="GO" id="GO:0002755">
    <property type="term" value="P:MyD88-dependent toll-like receptor signaling pathway"/>
    <property type="evidence" value="ECO:0007669"/>
    <property type="project" value="InterPro"/>
</dbReference>
<comment type="subcellular location">
    <subcellularLocation>
        <location evidence="1">Cytoplasm</location>
    </subcellularLocation>
</comment>
<evidence type="ECO:0000256" key="6">
    <source>
        <dbReference type="SAM" id="MobiDB-lite"/>
    </source>
</evidence>
<dbReference type="InterPro" id="IPR017281">
    <property type="entry name" value="Myelin_different_resp_MyD88"/>
</dbReference>
<dbReference type="Pfam" id="PF13676">
    <property type="entry name" value="TIR_2"/>
    <property type="match status" value="1"/>
</dbReference>
<sequence>MQTITDCDMEEDDRITMLEPRFTSISLQALRPSARRQIAMHMDKELTTINADNGMLCDWRGLAEIVGFSNLEISKMERTGKPTEELLYEWETNSNCDSTLGHLWSCLQQLDRKDVLSDSKSYVERDAQTFIDQQERLKNDYCPLQEPTISSTTVPANRDHLCDETRYLTIHDSENPDNPIIYDAFVCYNPDAEGKDGYFVQQCIKQLEHKHGLKLCIPIRDCLAGGAKYMMDAELIKARCRRMVIVISHEFLLSQDCDFQVKFAQSLAPGARKKRLIPVLLEDRLKIPDILRHVTICDYTKPDLMEWFWDRLASSIRAPLDPEQELSFVPRKSPERKELSNSSSMEKLNRSSGQGKNNSRMPLSKSSPELKKSTHERIEKKTSSWTFLSSKRSSSESSSSSRFSMISAESLPDEMSVCKLNDNQNSMGSDGSSPKRKFEISSSYESFDKILPNSQNIQQRPEHKSKAMKLLCRIQNALSKSK</sequence>
<dbReference type="InterPro" id="IPR034249">
    <property type="entry name" value="MyD88_Death"/>
</dbReference>
<proteinExistence type="evidence at transcript level"/>
<dbReference type="SUPFAM" id="SSF52200">
    <property type="entry name" value="Toll/Interleukin receptor TIR domain"/>
    <property type="match status" value="1"/>
</dbReference>
<evidence type="ECO:0000256" key="1">
    <source>
        <dbReference type="ARBA" id="ARBA00004496"/>
    </source>
</evidence>
<dbReference type="AlphaFoldDB" id="A0A385L3J6"/>
<dbReference type="GO" id="GO:0070976">
    <property type="term" value="F:TIR domain binding"/>
    <property type="evidence" value="ECO:0007669"/>
    <property type="project" value="InterPro"/>
</dbReference>
<dbReference type="SUPFAM" id="SSF47986">
    <property type="entry name" value="DEATH domain"/>
    <property type="match status" value="1"/>
</dbReference>
<organism evidence="9">
    <name type="scientific">Mytilus coruscus</name>
    <name type="common">Sea mussel</name>
    <dbReference type="NCBI Taxonomy" id="42192"/>
    <lineage>
        <taxon>Eukaryota</taxon>
        <taxon>Metazoa</taxon>
        <taxon>Spiralia</taxon>
        <taxon>Lophotrochozoa</taxon>
        <taxon>Mollusca</taxon>
        <taxon>Bivalvia</taxon>
        <taxon>Autobranchia</taxon>
        <taxon>Pteriomorphia</taxon>
        <taxon>Mytilida</taxon>
        <taxon>Mytiloidea</taxon>
        <taxon>Mytilidae</taxon>
        <taxon>Mytilinae</taxon>
        <taxon>Mytilus</taxon>
    </lineage>
</organism>
<dbReference type="Gene3D" id="1.10.533.10">
    <property type="entry name" value="Death Domain, Fas"/>
    <property type="match status" value="1"/>
</dbReference>
<dbReference type="PANTHER" id="PTHR15079:SF3">
    <property type="entry name" value="MYELOID DIFFERENTIATION PRIMARY RESPONSE PROTEIN MYD88"/>
    <property type="match status" value="1"/>
</dbReference>
<dbReference type="InterPro" id="IPR011029">
    <property type="entry name" value="DEATH-like_dom_sf"/>
</dbReference>
<feature type="domain" description="Death" evidence="7">
    <location>
        <begin position="58"/>
        <end position="123"/>
    </location>
</feature>
<evidence type="ECO:0000256" key="4">
    <source>
        <dbReference type="ARBA" id="ARBA00022859"/>
    </source>
</evidence>
<name>A0A385L3J6_MYTCO</name>
<evidence type="ECO:0000256" key="3">
    <source>
        <dbReference type="ARBA" id="ARBA00022588"/>
    </source>
</evidence>
<evidence type="ECO:0000313" key="9">
    <source>
        <dbReference type="EMBL" id="AYA22347.1"/>
    </source>
</evidence>
<dbReference type="Gene3D" id="3.40.50.10140">
    <property type="entry name" value="Toll/interleukin-1 receptor homology (TIR) domain"/>
    <property type="match status" value="1"/>
</dbReference>
<dbReference type="EMBL" id="MH461110">
    <property type="protein sequence ID" value="AYA22347.1"/>
    <property type="molecule type" value="mRNA"/>
</dbReference>
<feature type="region of interest" description="Disordered" evidence="6">
    <location>
        <begin position="326"/>
        <end position="378"/>
    </location>
</feature>
<dbReference type="Pfam" id="PF00531">
    <property type="entry name" value="Death"/>
    <property type="match status" value="1"/>
</dbReference>
<dbReference type="SMR" id="A0A385L3J6"/>
<dbReference type="InterPro" id="IPR000157">
    <property type="entry name" value="TIR_dom"/>
</dbReference>
<dbReference type="GO" id="GO:0043123">
    <property type="term" value="P:positive regulation of canonical NF-kappaB signal transduction"/>
    <property type="evidence" value="ECO:0007669"/>
    <property type="project" value="InterPro"/>
</dbReference>
<dbReference type="GO" id="GO:0045087">
    <property type="term" value="P:innate immune response"/>
    <property type="evidence" value="ECO:0007669"/>
    <property type="project" value="UniProtKB-KW"/>
</dbReference>
<evidence type="ECO:0000259" key="8">
    <source>
        <dbReference type="PROSITE" id="PS50104"/>
    </source>
</evidence>
<reference evidence="9" key="1">
    <citation type="journal article" date="2018" name="Fish Shellfish Immunol.">
        <title>Identification and functional characterization of three myeloid differentiation factor 88 (MyD88) isoforms from thick shell mussel Mytilus coruscus.</title>
        <authorList>
            <person name="Guo B."/>
            <person name="Liu S."/>
            <person name="Li J."/>
            <person name="Liao Z."/>
            <person name="Liu H."/>
            <person name="Xia H."/>
            <person name="Qi P."/>
        </authorList>
    </citation>
    <scope>NUCLEOTIDE SEQUENCE</scope>
</reference>
<evidence type="ECO:0000256" key="5">
    <source>
        <dbReference type="ARBA" id="ARBA00023198"/>
    </source>
</evidence>
<evidence type="ECO:0000256" key="2">
    <source>
        <dbReference type="ARBA" id="ARBA00022490"/>
    </source>
</evidence>
<feature type="compositionally biased region" description="Polar residues" evidence="6">
    <location>
        <begin position="340"/>
        <end position="361"/>
    </location>
</feature>
<dbReference type="InterPro" id="IPR000488">
    <property type="entry name" value="Death_dom"/>
</dbReference>
<keyword evidence="3" id="KW-0399">Innate immunity</keyword>
<dbReference type="CDD" id="cd08312">
    <property type="entry name" value="Death_MyD88"/>
    <property type="match status" value="1"/>
</dbReference>
<evidence type="ECO:0000259" key="7">
    <source>
        <dbReference type="PROSITE" id="PS50017"/>
    </source>
</evidence>
<dbReference type="SMART" id="SM00255">
    <property type="entry name" value="TIR"/>
    <property type="match status" value="1"/>
</dbReference>
<dbReference type="InterPro" id="IPR035897">
    <property type="entry name" value="Toll_tir_struct_dom_sf"/>
</dbReference>
<feature type="compositionally biased region" description="Basic and acidic residues" evidence="6">
    <location>
        <begin position="368"/>
        <end position="378"/>
    </location>
</feature>